<comment type="subcellular location">
    <subcellularLocation>
        <location evidence="1">Mitochondrion membrane</location>
    </subcellularLocation>
</comment>
<reference evidence="9" key="1">
    <citation type="journal article" date="2019" name="J. Phycol.">
        <title>Phylogenomics and multigene phylogenies decipher two new cryptic marine algae from California, Gelidium gabrielsonii and G. kathyanniae (Gelidiales, Rhodophyta).</title>
        <authorList>
            <person name="Boo G.H."/>
            <person name="Hughey J.R."/>
        </authorList>
    </citation>
    <scope>NUCLEOTIDE SEQUENCE</scope>
</reference>
<dbReference type="RefSeq" id="YP_009546258.1">
    <property type="nucleotide sequence ID" value="NC_040155.1"/>
</dbReference>
<dbReference type="GeneID" id="38572791"/>
<gene>
    <name evidence="9" type="primary">atp8</name>
</gene>
<evidence type="ECO:0000256" key="2">
    <source>
        <dbReference type="ARBA" id="ARBA00022692"/>
    </source>
</evidence>
<evidence type="ECO:0000256" key="5">
    <source>
        <dbReference type="ARBA" id="ARBA00023136"/>
    </source>
</evidence>
<dbReference type="GO" id="GO:0006754">
    <property type="term" value="P:ATP biosynthetic process"/>
    <property type="evidence" value="ECO:0007669"/>
    <property type="project" value="UniProtKB-KW"/>
</dbReference>
<evidence type="ECO:0000256" key="7">
    <source>
        <dbReference type="SAM" id="Phobius"/>
    </source>
</evidence>
<accession>A0A3G2QX96</accession>
<keyword evidence="6" id="KW-0066">ATP synthesis</keyword>
<dbReference type="EMBL" id="MG922859">
    <property type="protein sequence ID" value="AYO27606.1"/>
    <property type="molecule type" value="Genomic_DNA"/>
</dbReference>
<proteinExistence type="predicted"/>
<keyword evidence="5 7" id="KW-0472">Membrane</keyword>
<keyword evidence="3 7" id="KW-1133">Transmembrane helix</keyword>
<keyword evidence="4 9" id="KW-0496">Mitochondrion</keyword>
<evidence type="ECO:0000256" key="4">
    <source>
        <dbReference type="ARBA" id="ARBA00023128"/>
    </source>
</evidence>
<feature type="transmembrane region" description="Helical" evidence="7">
    <location>
        <begin position="12"/>
        <end position="32"/>
    </location>
</feature>
<dbReference type="InterPro" id="IPR003319">
    <property type="entry name" value="YMF19-like_N"/>
</dbReference>
<geneLocation type="mitochondrion" evidence="9"/>
<evidence type="ECO:0000256" key="3">
    <source>
        <dbReference type="ARBA" id="ARBA00022989"/>
    </source>
</evidence>
<protein>
    <submittedName>
        <fullName evidence="9">ATP synthase F0 subunit 8</fullName>
    </submittedName>
</protein>
<sequence length="134" mass="15489">MPQLDRIVIFSQIFWLFVIFTVFYISLTHFFLPKFLKFLKARKKIIKVNEAEALLLIKKSTANQVKLKLLLSNHLVDLKKIFSINPILSVSDTRSLNTKKVDKLISVMVKNSVLFCDSQILDSININVKSVYSK</sequence>
<evidence type="ECO:0000256" key="6">
    <source>
        <dbReference type="ARBA" id="ARBA00023310"/>
    </source>
</evidence>
<dbReference type="AlphaFoldDB" id="A0A3G2QX96"/>
<name>A0A3G2QX96_9FLOR</name>
<evidence type="ECO:0000313" key="9">
    <source>
        <dbReference type="EMBL" id="AYO27606.1"/>
    </source>
</evidence>
<organism evidence="9">
    <name type="scientific">Gelidium gabrielsonii</name>
    <dbReference type="NCBI Taxonomy" id="2483892"/>
    <lineage>
        <taxon>Eukaryota</taxon>
        <taxon>Rhodophyta</taxon>
        <taxon>Florideophyceae</taxon>
        <taxon>Rhodymeniophycidae</taxon>
        <taxon>Gelidiales</taxon>
        <taxon>Gelidiaceae</taxon>
        <taxon>Gelidium</taxon>
    </lineage>
</organism>
<dbReference type="GO" id="GO:0031966">
    <property type="term" value="C:mitochondrial membrane"/>
    <property type="evidence" value="ECO:0007669"/>
    <property type="project" value="UniProtKB-SubCell"/>
</dbReference>
<feature type="domain" description="ATP synthase YMF19-like N-terminal" evidence="8">
    <location>
        <begin position="2"/>
        <end position="68"/>
    </location>
</feature>
<evidence type="ECO:0000259" key="8">
    <source>
        <dbReference type="Pfam" id="PF02326"/>
    </source>
</evidence>
<dbReference type="Pfam" id="PF02326">
    <property type="entry name" value="YMF19"/>
    <property type="match status" value="1"/>
</dbReference>
<keyword evidence="2 7" id="KW-0812">Transmembrane</keyword>
<evidence type="ECO:0000256" key="1">
    <source>
        <dbReference type="ARBA" id="ARBA00004325"/>
    </source>
</evidence>